<organism evidence="2 3">
    <name type="scientific">Adhaeribacter aerolatus</name>
    <dbReference type="NCBI Taxonomy" id="670289"/>
    <lineage>
        <taxon>Bacteria</taxon>
        <taxon>Pseudomonadati</taxon>
        <taxon>Bacteroidota</taxon>
        <taxon>Cytophagia</taxon>
        <taxon>Cytophagales</taxon>
        <taxon>Hymenobacteraceae</taxon>
        <taxon>Adhaeribacter</taxon>
    </lineage>
</organism>
<dbReference type="SUPFAM" id="SSF51556">
    <property type="entry name" value="Metallo-dependent hydrolases"/>
    <property type="match status" value="1"/>
</dbReference>
<dbReference type="Gene3D" id="3.20.20.140">
    <property type="entry name" value="Metal-dependent hydrolases"/>
    <property type="match status" value="1"/>
</dbReference>
<dbReference type="InterPro" id="IPR006311">
    <property type="entry name" value="TAT_signal"/>
</dbReference>
<evidence type="ECO:0000313" key="3">
    <source>
        <dbReference type="Proteomes" id="UP000321532"/>
    </source>
</evidence>
<name>A0A512AYG3_9BACT</name>
<gene>
    <name evidence="2" type="ORF">AAE02nite_24220</name>
</gene>
<dbReference type="PROSITE" id="PS51318">
    <property type="entry name" value="TAT"/>
    <property type="match status" value="1"/>
</dbReference>
<dbReference type="EMBL" id="BJYS01000017">
    <property type="protein sequence ID" value="GEO04758.1"/>
    <property type="molecule type" value="Genomic_DNA"/>
</dbReference>
<dbReference type="InterPro" id="IPR032466">
    <property type="entry name" value="Metal_Hydrolase"/>
</dbReference>
<proteinExistence type="predicted"/>
<protein>
    <recommendedName>
        <fullName evidence="1">Amidohydrolase-related domain-containing protein</fullName>
    </recommendedName>
</protein>
<dbReference type="InterPro" id="IPR006680">
    <property type="entry name" value="Amidohydro-rel"/>
</dbReference>
<reference evidence="2 3" key="1">
    <citation type="submission" date="2019-07" db="EMBL/GenBank/DDBJ databases">
        <title>Whole genome shotgun sequence of Adhaeribacter aerolatus NBRC 106133.</title>
        <authorList>
            <person name="Hosoyama A."/>
            <person name="Uohara A."/>
            <person name="Ohji S."/>
            <person name="Ichikawa N."/>
        </authorList>
    </citation>
    <scope>NUCLEOTIDE SEQUENCE [LARGE SCALE GENOMIC DNA]</scope>
    <source>
        <strain evidence="2 3">NBRC 106133</strain>
    </source>
</reference>
<keyword evidence="3" id="KW-1185">Reference proteome</keyword>
<dbReference type="Pfam" id="PF04909">
    <property type="entry name" value="Amidohydro_2"/>
    <property type="match status" value="1"/>
</dbReference>
<feature type="domain" description="Amidohydrolase-related" evidence="1">
    <location>
        <begin position="42"/>
        <end position="320"/>
    </location>
</feature>
<evidence type="ECO:0000259" key="1">
    <source>
        <dbReference type="Pfam" id="PF04909"/>
    </source>
</evidence>
<dbReference type="OrthoDB" id="9771932at2"/>
<evidence type="ECO:0000313" key="2">
    <source>
        <dbReference type="EMBL" id="GEO04758.1"/>
    </source>
</evidence>
<dbReference type="RefSeq" id="WP_146898023.1">
    <property type="nucleotide sequence ID" value="NZ_BJYS01000017.1"/>
</dbReference>
<dbReference type="GO" id="GO:0016787">
    <property type="term" value="F:hydrolase activity"/>
    <property type="evidence" value="ECO:0007669"/>
    <property type="project" value="InterPro"/>
</dbReference>
<accession>A0A512AYG3</accession>
<sequence>MSTPQLFTRREFLAGTGMLLAGTALNLEAAPFFQAAPQEPIIDIHQHTDYHDLTTEQLVTHQRAMGITTTILLPAGHPVNYGSTHYGVSNGLQAKVTPNEAAYKVAQQYPKEFLFGANEVPDVPGAVSEIEKYLKLGAPVIGELKFNIECDSPEMQKIYQLAQAYDVPLIMHWQHKMFNWGFDRFHKMLEKYPKVNFLGHAQTWWANIDKNHTNQNVLYPKSKVTPGGITDRLLRDYPNMYADMSAGSGLSALTRDEEHARAFLQRHQDKLIYGSDCADTAGKGEACQGAMTIAAIRRLSPSKKIERKLLYENAKKLFKLKV</sequence>
<comment type="caution">
    <text evidence="2">The sequence shown here is derived from an EMBL/GenBank/DDBJ whole genome shotgun (WGS) entry which is preliminary data.</text>
</comment>
<dbReference type="Proteomes" id="UP000321532">
    <property type="component" value="Unassembled WGS sequence"/>
</dbReference>
<dbReference type="AlphaFoldDB" id="A0A512AYG3"/>